<dbReference type="PANTHER" id="PTHR30349:SF64">
    <property type="entry name" value="PROPHAGE INTEGRASE INTD-RELATED"/>
    <property type="match status" value="1"/>
</dbReference>
<evidence type="ECO:0000256" key="2">
    <source>
        <dbReference type="ARBA" id="ARBA00023125"/>
    </source>
</evidence>
<feature type="non-terminal residue" evidence="5">
    <location>
        <position position="1"/>
    </location>
</feature>
<comment type="caution">
    <text evidence="5">The sequence shown here is derived from an EMBL/GenBank/DDBJ whole genome shotgun (WGS) entry which is preliminary data.</text>
</comment>
<dbReference type="RefSeq" id="WP_185676781.1">
    <property type="nucleotide sequence ID" value="NZ_JACHVB010000053.1"/>
</dbReference>
<feature type="domain" description="Tyr recombinase" evidence="4">
    <location>
        <begin position="148"/>
        <end position="331"/>
    </location>
</feature>
<protein>
    <submittedName>
        <fullName evidence="5">Site-specific integrase</fullName>
    </submittedName>
</protein>
<dbReference type="GO" id="GO:0003677">
    <property type="term" value="F:DNA binding"/>
    <property type="evidence" value="ECO:0007669"/>
    <property type="project" value="UniProtKB-KW"/>
</dbReference>
<keyword evidence="2" id="KW-0238">DNA-binding</keyword>
<dbReference type="AlphaFoldDB" id="A0A842HJM7"/>
<evidence type="ECO:0000259" key="4">
    <source>
        <dbReference type="PROSITE" id="PS51898"/>
    </source>
</evidence>
<dbReference type="PANTHER" id="PTHR30349">
    <property type="entry name" value="PHAGE INTEGRASE-RELATED"/>
    <property type="match status" value="1"/>
</dbReference>
<dbReference type="EMBL" id="JACHVB010000053">
    <property type="protein sequence ID" value="MBC2595844.1"/>
    <property type="molecule type" value="Genomic_DNA"/>
</dbReference>
<dbReference type="SUPFAM" id="SSF56349">
    <property type="entry name" value="DNA breaking-rejoining enzymes"/>
    <property type="match status" value="1"/>
</dbReference>
<evidence type="ECO:0000256" key="1">
    <source>
        <dbReference type="ARBA" id="ARBA00008857"/>
    </source>
</evidence>
<evidence type="ECO:0000313" key="6">
    <source>
        <dbReference type="Proteomes" id="UP000546464"/>
    </source>
</evidence>
<reference evidence="5 6" key="1">
    <citation type="submission" date="2020-07" db="EMBL/GenBank/DDBJ databases">
        <authorList>
            <person name="Feng X."/>
        </authorList>
    </citation>
    <scope>NUCLEOTIDE SEQUENCE [LARGE SCALE GENOMIC DNA]</scope>
    <source>
        <strain evidence="5 6">JCM31066</strain>
    </source>
</reference>
<accession>A0A842HJM7</accession>
<evidence type="ECO:0000256" key="3">
    <source>
        <dbReference type="ARBA" id="ARBA00023172"/>
    </source>
</evidence>
<keyword evidence="3" id="KW-0233">DNA recombination</keyword>
<dbReference type="CDD" id="cd00397">
    <property type="entry name" value="DNA_BRE_C"/>
    <property type="match status" value="1"/>
</dbReference>
<dbReference type="Gene3D" id="1.10.150.130">
    <property type="match status" value="1"/>
</dbReference>
<evidence type="ECO:0000313" key="5">
    <source>
        <dbReference type="EMBL" id="MBC2595844.1"/>
    </source>
</evidence>
<dbReference type="InterPro" id="IPR010998">
    <property type="entry name" value="Integrase_recombinase_N"/>
</dbReference>
<dbReference type="InterPro" id="IPR002104">
    <property type="entry name" value="Integrase_catalytic"/>
</dbReference>
<sequence>TTHLDRALKHEKELKQGIALQEQGLPVPSHLFGAPTRKILDLVADYERSHTAKRLRQKHIHDTVTRIKTLAEVCNWEDLGDITPTGFEQWRGQVPVCERTGRELSAKTINEYLLSMRAFLNWLKKQGIIERDPLEYVEKCETRGNETKNRREWTDDELETFMRYGKPPHRADYRIGIWLLHWTGLRKNELQNPRWGDVFIDDGKAQAIIRAKYSKGRTSEQIPLMPKVVAQLHSMRPKKWKPEDKVLPFRLPGSEQFRVDQERAGLVYKNEFGDHDFHSLRYSHGHWLAVRGVPLLVIQAILRHKDPSTTARHYMNIAKLAANKTLEEVYASEGCTPNCTPFDGQEGLSRSQNVTKSGKLEVLQIAVGDALSRALAPFVTQGLNPVSGCPSVALFGKLKIFSAISEGRKAVN</sequence>
<dbReference type="InterPro" id="IPR050090">
    <property type="entry name" value="Tyrosine_recombinase_XerCD"/>
</dbReference>
<organism evidence="5 6">
    <name type="scientific">Ruficoccus amylovorans</name>
    <dbReference type="NCBI Taxonomy" id="1804625"/>
    <lineage>
        <taxon>Bacteria</taxon>
        <taxon>Pseudomonadati</taxon>
        <taxon>Verrucomicrobiota</taxon>
        <taxon>Opitutia</taxon>
        <taxon>Puniceicoccales</taxon>
        <taxon>Cerasicoccaceae</taxon>
        <taxon>Ruficoccus</taxon>
    </lineage>
</organism>
<dbReference type="Pfam" id="PF00589">
    <property type="entry name" value="Phage_integrase"/>
    <property type="match status" value="1"/>
</dbReference>
<dbReference type="Gene3D" id="1.10.443.10">
    <property type="entry name" value="Intergrase catalytic core"/>
    <property type="match status" value="1"/>
</dbReference>
<dbReference type="GO" id="GO:0015074">
    <property type="term" value="P:DNA integration"/>
    <property type="evidence" value="ECO:0007669"/>
    <property type="project" value="InterPro"/>
</dbReference>
<name>A0A842HJM7_9BACT</name>
<dbReference type="PROSITE" id="PS51898">
    <property type="entry name" value="TYR_RECOMBINASE"/>
    <property type="match status" value="1"/>
</dbReference>
<keyword evidence="6" id="KW-1185">Reference proteome</keyword>
<comment type="similarity">
    <text evidence="1">Belongs to the 'phage' integrase family.</text>
</comment>
<dbReference type="Proteomes" id="UP000546464">
    <property type="component" value="Unassembled WGS sequence"/>
</dbReference>
<dbReference type="GO" id="GO:0006310">
    <property type="term" value="P:DNA recombination"/>
    <property type="evidence" value="ECO:0007669"/>
    <property type="project" value="UniProtKB-KW"/>
</dbReference>
<proteinExistence type="inferred from homology"/>
<dbReference type="InterPro" id="IPR013762">
    <property type="entry name" value="Integrase-like_cat_sf"/>
</dbReference>
<dbReference type="InterPro" id="IPR011010">
    <property type="entry name" value="DNA_brk_join_enz"/>
</dbReference>
<gene>
    <name evidence="5" type="ORF">H5P28_16385</name>
</gene>